<dbReference type="Proteomes" id="UP000231382">
    <property type="component" value="Unassembled WGS sequence"/>
</dbReference>
<protein>
    <submittedName>
        <fullName evidence="1">Uncharacterized protein</fullName>
    </submittedName>
</protein>
<sequence>MSITKQIKDHIAKLFFGGVSVPRGLYESSEYFRMYGAIHFKYDKTEDCIVAKSSNFKWGTIITEGKDEKELDRNIKDAILTAFEIPSSYSKEASIARVGSRKNNQEYAIAK</sequence>
<gene>
    <name evidence="1" type="ORF">COT78_03540</name>
</gene>
<dbReference type="EMBL" id="PEZW01000023">
    <property type="protein sequence ID" value="PIS07455.1"/>
    <property type="molecule type" value="Genomic_DNA"/>
</dbReference>
<evidence type="ECO:0000313" key="1">
    <source>
        <dbReference type="EMBL" id="PIS07455.1"/>
    </source>
</evidence>
<proteinExistence type="predicted"/>
<comment type="caution">
    <text evidence="1">The sequence shown here is derived from an EMBL/GenBank/DDBJ whole genome shotgun (WGS) entry which is preliminary data.</text>
</comment>
<name>A0A2H0W5T3_9BACT</name>
<dbReference type="AlphaFoldDB" id="A0A2H0W5T3"/>
<organism evidence="1 2">
    <name type="scientific">Candidatus Berkelbacteria bacterium CG10_big_fil_rev_8_21_14_0_10_43_13</name>
    <dbReference type="NCBI Taxonomy" id="1974514"/>
    <lineage>
        <taxon>Bacteria</taxon>
        <taxon>Candidatus Berkelbacteria</taxon>
    </lineage>
</organism>
<accession>A0A2H0W5T3</accession>
<evidence type="ECO:0000313" key="2">
    <source>
        <dbReference type="Proteomes" id="UP000231382"/>
    </source>
</evidence>
<reference evidence="2" key="1">
    <citation type="submission" date="2017-09" db="EMBL/GenBank/DDBJ databases">
        <title>Depth-based differentiation of microbial function through sediment-hosted aquifers and enrichment of novel symbionts in the deep terrestrial subsurface.</title>
        <authorList>
            <person name="Probst A.J."/>
            <person name="Ladd B."/>
            <person name="Jarett J.K."/>
            <person name="Geller-Mcgrath D.E."/>
            <person name="Sieber C.M.K."/>
            <person name="Emerson J.B."/>
            <person name="Anantharaman K."/>
            <person name="Thomas B.C."/>
            <person name="Malmstrom R."/>
            <person name="Stieglmeier M."/>
            <person name="Klingl A."/>
            <person name="Woyke T."/>
            <person name="Ryan C.M."/>
            <person name="Banfield J.F."/>
        </authorList>
    </citation>
    <scope>NUCLEOTIDE SEQUENCE [LARGE SCALE GENOMIC DNA]</scope>
</reference>